<comment type="cofactor">
    <cofactor evidence="1">
        <name>FAD</name>
        <dbReference type="ChEBI" id="CHEBI:57692"/>
    </cofactor>
</comment>
<evidence type="ECO:0000313" key="11">
    <source>
        <dbReference type="EMBL" id="GAA3889253.1"/>
    </source>
</evidence>
<keyword evidence="5" id="KW-0560">Oxidoreductase</keyword>
<evidence type="ECO:0000256" key="2">
    <source>
        <dbReference type="ARBA" id="ARBA00022630"/>
    </source>
</evidence>
<dbReference type="SUPFAM" id="SSF63380">
    <property type="entry name" value="Riboflavin synthase domain-like"/>
    <property type="match status" value="1"/>
</dbReference>
<keyword evidence="3" id="KW-0001">2Fe-2S</keyword>
<keyword evidence="7" id="KW-0411">Iron-sulfur</keyword>
<keyword evidence="6" id="KW-0408">Iron</keyword>
<dbReference type="InterPro" id="IPR050415">
    <property type="entry name" value="MRET"/>
</dbReference>
<dbReference type="Gene3D" id="2.40.30.10">
    <property type="entry name" value="Translation factors"/>
    <property type="match status" value="1"/>
</dbReference>
<dbReference type="InterPro" id="IPR039261">
    <property type="entry name" value="FNR_nucleotide-bd"/>
</dbReference>
<dbReference type="InterPro" id="IPR012675">
    <property type="entry name" value="Beta-grasp_dom_sf"/>
</dbReference>
<feature type="region of interest" description="Disordered" evidence="8">
    <location>
        <begin position="1"/>
        <end position="22"/>
    </location>
</feature>
<dbReference type="PRINTS" id="PR00409">
    <property type="entry name" value="PHDIOXRDTASE"/>
</dbReference>
<dbReference type="PANTHER" id="PTHR47354:SF1">
    <property type="entry name" value="CARNITINE MONOOXYGENASE REDUCTASE SUBUNIT"/>
    <property type="match status" value="1"/>
</dbReference>
<evidence type="ECO:0000256" key="7">
    <source>
        <dbReference type="ARBA" id="ARBA00023014"/>
    </source>
</evidence>
<evidence type="ECO:0000259" key="10">
    <source>
        <dbReference type="PROSITE" id="PS51384"/>
    </source>
</evidence>
<dbReference type="Proteomes" id="UP001501803">
    <property type="component" value="Unassembled WGS sequence"/>
</dbReference>
<accession>A0ABP7KYX5</accession>
<dbReference type="EMBL" id="BAABCN010000012">
    <property type="protein sequence ID" value="GAA3889253.1"/>
    <property type="molecule type" value="Genomic_DNA"/>
</dbReference>
<dbReference type="Pfam" id="PF00111">
    <property type="entry name" value="Fer2"/>
    <property type="match status" value="1"/>
</dbReference>
<dbReference type="Gene3D" id="3.40.50.80">
    <property type="entry name" value="Nucleotide-binding domain of ferredoxin-NADP reductase (FNR) module"/>
    <property type="match status" value="1"/>
</dbReference>
<dbReference type="Gene3D" id="3.10.20.30">
    <property type="match status" value="1"/>
</dbReference>
<sequence length="331" mass="35911">MVTAPLPVGTESNDPERPSTPRQDVLCVRETVTAADGVVRITLARPDGARLPDWSPGAHIDILLPNGLTRQYSLCGDRWDAHRFTIGVLREPQSRGGSRFIHEQLAVGDVVGFGGPRNNFRLDPAPSYLFVAGGIGITPLLPMMDQASRVGADWSLLYVGRSRRTMGFLNELERFRTHVSVVATDESGRPDLIDLLSQTTGSKIYACGPESLLGAIRAATSEQPAGWVRMERFSSSTLIASARSDFDVELARSGRVVRVSQDTTIVEALRRAGTDILTSCGEGICGTCETSVLSGAIDHRDSLLDDEERRLGTCMFPCVSRSLGDRLVLDL</sequence>
<dbReference type="InterPro" id="IPR017927">
    <property type="entry name" value="FAD-bd_FR_type"/>
</dbReference>
<protein>
    <submittedName>
        <fullName evidence="11">PDR/VanB family oxidoreductase</fullName>
    </submittedName>
</protein>
<dbReference type="CDD" id="cd06185">
    <property type="entry name" value="PDR_like"/>
    <property type="match status" value="1"/>
</dbReference>
<name>A0ABP7KYX5_9MICO</name>
<evidence type="ECO:0000256" key="4">
    <source>
        <dbReference type="ARBA" id="ARBA00022723"/>
    </source>
</evidence>
<comment type="caution">
    <text evidence="11">The sequence shown here is derived from an EMBL/GenBank/DDBJ whole genome shotgun (WGS) entry which is preliminary data.</text>
</comment>
<evidence type="ECO:0000256" key="8">
    <source>
        <dbReference type="SAM" id="MobiDB-lite"/>
    </source>
</evidence>
<organism evidence="11 12">
    <name type="scientific">Leifsonia kafniensis</name>
    <dbReference type="NCBI Taxonomy" id="475957"/>
    <lineage>
        <taxon>Bacteria</taxon>
        <taxon>Bacillati</taxon>
        <taxon>Actinomycetota</taxon>
        <taxon>Actinomycetes</taxon>
        <taxon>Micrococcales</taxon>
        <taxon>Microbacteriaceae</taxon>
        <taxon>Leifsonia</taxon>
    </lineage>
</organism>
<dbReference type="InterPro" id="IPR036010">
    <property type="entry name" value="2Fe-2S_ferredoxin-like_sf"/>
</dbReference>
<keyword evidence="2" id="KW-0285">Flavoprotein</keyword>
<evidence type="ECO:0000313" key="12">
    <source>
        <dbReference type="Proteomes" id="UP001501803"/>
    </source>
</evidence>
<dbReference type="SUPFAM" id="SSF52343">
    <property type="entry name" value="Ferredoxin reductase-like, C-terminal NADP-linked domain"/>
    <property type="match status" value="1"/>
</dbReference>
<dbReference type="InterPro" id="IPR017938">
    <property type="entry name" value="Riboflavin_synthase-like_b-brl"/>
</dbReference>
<reference evidence="12" key="1">
    <citation type="journal article" date="2019" name="Int. J. Syst. Evol. Microbiol.">
        <title>The Global Catalogue of Microorganisms (GCM) 10K type strain sequencing project: providing services to taxonomists for standard genome sequencing and annotation.</title>
        <authorList>
            <consortium name="The Broad Institute Genomics Platform"/>
            <consortium name="The Broad Institute Genome Sequencing Center for Infectious Disease"/>
            <person name="Wu L."/>
            <person name="Ma J."/>
        </authorList>
    </citation>
    <scope>NUCLEOTIDE SEQUENCE [LARGE SCALE GENOMIC DNA]</scope>
    <source>
        <strain evidence="12">JCM 17021</strain>
    </source>
</reference>
<dbReference type="InterPro" id="IPR001041">
    <property type="entry name" value="2Fe-2S_ferredoxin-type"/>
</dbReference>
<keyword evidence="12" id="KW-1185">Reference proteome</keyword>
<dbReference type="SUPFAM" id="SSF54292">
    <property type="entry name" value="2Fe-2S ferredoxin-like"/>
    <property type="match status" value="1"/>
</dbReference>
<evidence type="ECO:0000256" key="3">
    <source>
        <dbReference type="ARBA" id="ARBA00022714"/>
    </source>
</evidence>
<dbReference type="InterPro" id="IPR006058">
    <property type="entry name" value="2Fe2S_fd_BS"/>
</dbReference>
<dbReference type="CDD" id="cd00207">
    <property type="entry name" value="fer2"/>
    <property type="match status" value="1"/>
</dbReference>
<feature type="domain" description="2Fe-2S ferredoxin-type" evidence="9">
    <location>
        <begin position="246"/>
        <end position="331"/>
    </location>
</feature>
<gene>
    <name evidence="11" type="ORF">GCM10022381_33880</name>
</gene>
<dbReference type="PROSITE" id="PS51085">
    <property type="entry name" value="2FE2S_FER_2"/>
    <property type="match status" value="1"/>
</dbReference>
<evidence type="ECO:0000256" key="5">
    <source>
        <dbReference type="ARBA" id="ARBA00023002"/>
    </source>
</evidence>
<evidence type="ECO:0000259" key="9">
    <source>
        <dbReference type="PROSITE" id="PS51085"/>
    </source>
</evidence>
<evidence type="ECO:0000256" key="6">
    <source>
        <dbReference type="ARBA" id="ARBA00023004"/>
    </source>
</evidence>
<dbReference type="PANTHER" id="PTHR47354">
    <property type="entry name" value="NADH OXIDOREDUCTASE HCR"/>
    <property type="match status" value="1"/>
</dbReference>
<evidence type="ECO:0000256" key="1">
    <source>
        <dbReference type="ARBA" id="ARBA00001974"/>
    </source>
</evidence>
<dbReference type="PROSITE" id="PS00197">
    <property type="entry name" value="2FE2S_FER_1"/>
    <property type="match status" value="1"/>
</dbReference>
<dbReference type="PROSITE" id="PS51384">
    <property type="entry name" value="FAD_FR"/>
    <property type="match status" value="1"/>
</dbReference>
<keyword evidence="4" id="KW-0479">Metal-binding</keyword>
<feature type="domain" description="FAD-binding FR-type" evidence="10">
    <location>
        <begin position="19"/>
        <end position="123"/>
    </location>
</feature>
<proteinExistence type="predicted"/>